<proteinExistence type="predicted"/>
<reference evidence="2 3" key="1">
    <citation type="journal article" date="2019" name="ACS Chem. Biol.">
        <title>Identification and Mobilization of a Cryptic Antibiotic Biosynthesis Gene Locus from a Human-Pathogenic Nocardia Isolate.</title>
        <authorList>
            <person name="Herisse M."/>
            <person name="Ishida K."/>
            <person name="Porter J.L."/>
            <person name="Howden B."/>
            <person name="Hertweck C."/>
            <person name="Stinear T.P."/>
            <person name="Pidot S.J."/>
        </authorList>
    </citation>
    <scope>NUCLEOTIDE SEQUENCE [LARGE SCALE GENOMIC DNA]</scope>
    <source>
        <strain evidence="2 3">AUSMDU00012715</strain>
    </source>
</reference>
<feature type="domain" description="NAD(P)-binding" evidence="1">
    <location>
        <begin position="27"/>
        <end position="201"/>
    </location>
</feature>
<dbReference type="InterPro" id="IPR051604">
    <property type="entry name" value="Ergot_Alk_Oxidoreductase"/>
</dbReference>
<sequence length="299" mass="31978">MRPHSGGLIYTESEYRWEGVVRIAVTGATGRLGAQVIEILAASHDVVAVSRRPAPAVSDGTRLRAAVADYADLASLRTALHGVDTLVLISSDGEAVHVLRHHQNMIQAATDCGVGHIVALSGLDADPASPFCYAMSYGYTEQMLHNSGCAVSIARASIFTEFFIQFLTAARVTTEVRLPAADGRISLVSRADVGRCLAALAVDAPTGRHCDLTGPESLNLAAIASLAAQRWGTPVKYVDLTPADHLVQMALSGLESWWCYAFSTMFDSVREQRWAGVSSEVLRLTGQPPAAFRDMLARA</sequence>
<accession>A0A6G9YY08</accession>
<gene>
    <name evidence="2" type="ORF">F6W96_06590</name>
</gene>
<dbReference type="EMBL" id="CP046173">
    <property type="protein sequence ID" value="QIS18017.1"/>
    <property type="molecule type" value="Genomic_DNA"/>
</dbReference>
<dbReference type="InterPro" id="IPR016040">
    <property type="entry name" value="NAD(P)-bd_dom"/>
</dbReference>
<evidence type="ECO:0000313" key="3">
    <source>
        <dbReference type="Proteomes" id="UP000500953"/>
    </source>
</evidence>
<dbReference type="PANTHER" id="PTHR43162">
    <property type="match status" value="1"/>
</dbReference>
<evidence type="ECO:0000259" key="1">
    <source>
        <dbReference type="Pfam" id="PF13460"/>
    </source>
</evidence>
<dbReference type="Gene3D" id="3.40.50.720">
    <property type="entry name" value="NAD(P)-binding Rossmann-like Domain"/>
    <property type="match status" value="1"/>
</dbReference>
<protein>
    <submittedName>
        <fullName evidence="2">NAD(P)H-binding protein</fullName>
    </submittedName>
</protein>
<dbReference type="Proteomes" id="UP000500953">
    <property type="component" value="Chromosome"/>
</dbReference>
<dbReference type="PANTHER" id="PTHR43162:SF1">
    <property type="entry name" value="PRESTALK A DIFFERENTIATION PROTEIN A"/>
    <property type="match status" value="1"/>
</dbReference>
<dbReference type="Gene3D" id="3.90.25.10">
    <property type="entry name" value="UDP-galactose 4-epimerase, domain 1"/>
    <property type="match status" value="1"/>
</dbReference>
<name>A0A6G9YY08_9NOCA</name>
<dbReference type="InterPro" id="IPR036291">
    <property type="entry name" value="NAD(P)-bd_dom_sf"/>
</dbReference>
<organism evidence="2 3">
    <name type="scientific">Nocardia terpenica</name>
    <dbReference type="NCBI Taxonomy" id="455432"/>
    <lineage>
        <taxon>Bacteria</taxon>
        <taxon>Bacillati</taxon>
        <taxon>Actinomycetota</taxon>
        <taxon>Actinomycetes</taxon>
        <taxon>Mycobacteriales</taxon>
        <taxon>Nocardiaceae</taxon>
        <taxon>Nocardia</taxon>
    </lineage>
</organism>
<evidence type="ECO:0000313" key="2">
    <source>
        <dbReference type="EMBL" id="QIS18017.1"/>
    </source>
</evidence>
<dbReference type="Pfam" id="PF13460">
    <property type="entry name" value="NAD_binding_10"/>
    <property type="match status" value="1"/>
</dbReference>
<dbReference type="AlphaFoldDB" id="A0A6G9YY08"/>
<dbReference type="SUPFAM" id="SSF51735">
    <property type="entry name" value="NAD(P)-binding Rossmann-fold domains"/>
    <property type="match status" value="1"/>
</dbReference>